<keyword evidence="2" id="KW-1185">Reference proteome</keyword>
<sequence length="61" mass="6660">MSCAVIKEGGKGAFYRAVTIKPAHCPGPGFNCLYLVRPAKKFRLSIPGSKKQNSRKPVRQA</sequence>
<dbReference type="HOGENOM" id="CLU_2914153_0_0_9"/>
<dbReference type="Proteomes" id="UP000004756">
    <property type="component" value="Unassembled WGS sequence"/>
</dbReference>
<organism evidence="1 2">
    <name type="scientific">[Clostridium] asparagiforme DSM 15981</name>
    <dbReference type="NCBI Taxonomy" id="518636"/>
    <lineage>
        <taxon>Bacteria</taxon>
        <taxon>Bacillati</taxon>
        <taxon>Bacillota</taxon>
        <taxon>Clostridia</taxon>
        <taxon>Lachnospirales</taxon>
        <taxon>Lachnospiraceae</taxon>
        <taxon>Enterocloster</taxon>
    </lineage>
</organism>
<accession>C0D158</accession>
<dbReference type="AlphaFoldDB" id="C0D158"/>
<proteinExistence type="predicted"/>
<comment type="caution">
    <text evidence="1">The sequence shown here is derived from an EMBL/GenBank/DDBJ whole genome shotgun (WGS) entry which is preliminary data.</text>
</comment>
<evidence type="ECO:0000313" key="1">
    <source>
        <dbReference type="EMBL" id="EEG54932.1"/>
    </source>
</evidence>
<evidence type="ECO:0000313" key="2">
    <source>
        <dbReference type="Proteomes" id="UP000004756"/>
    </source>
</evidence>
<name>C0D158_9FIRM</name>
<dbReference type="EMBL" id="ACCJ01000204">
    <property type="protein sequence ID" value="EEG54932.1"/>
    <property type="molecule type" value="Genomic_DNA"/>
</dbReference>
<gene>
    <name evidence="1" type="ORF">CLOSTASPAR_02995</name>
</gene>
<protein>
    <submittedName>
        <fullName evidence="1">Uncharacterized protein</fullName>
    </submittedName>
</protein>
<reference evidence="1 2" key="1">
    <citation type="submission" date="2009-02" db="EMBL/GenBank/DDBJ databases">
        <title>Draft genome sequence of Clostridium asparagiforme (DSM 15981).</title>
        <authorList>
            <person name="Sudarsanam P."/>
            <person name="Ley R."/>
            <person name="Guruge J."/>
            <person name="Turnbaugh P.J."/>
            <person name="Mahowald M."/>
            <person name="Liep D."/>
            <person name="Gordon J."/>
        </authorList>
    </citation>
    <scope>NUCLEOTIDE SEQUENCE [LARGE SCALE GENOMIC DNA]</scope>
    <source>
        <strain evidence="1 2">DSM 15981</strain>
    </source>
</reference>